<evidence type="ECO:0000313" key="4">
    <source>
        <dbReference type="Proteomes" id="UP000324091"/>
    </source>
</evidence>
<feature type="compositionally biased region" description="Low complexity" evidence="2">
    <location>
        <begin position="288"/>
        <end position="297"/>
    </location>
</feature>
<comment type="caution">
    <text evidence="3">The sequence shown here is derived from an EMBL/GenBank/DDBJ whole genome shotgun (WGS) entry which is preliminary data.</text>
</comment>
<sequence>MSDVYFEMLRKSNHIPSGRQLPRTPPLADVKRHLDFLNEDPVEACEMEKTGSRSPDEPELNRTFDFHKLQPKTELSDHTMLKGMKGYQLTHSDLEFIRTLQEDKLIQKLQRDLEEVKKLLKVETLAAEKSLVLRERALAELDKLPSSTELTQWATLVLAKTRPSTRLDSKCLLSMVKKEDIQRVIKEKETELARLEEMVKDKRKKEAEQREQLERHISEGQLKVRELMSDLSKLKSELTQQEEVQKTLQSQIKIQESAKIKAEAAKVELWERGGGKSLVKGGGKEGKAAAGDQDGAQPQRRRVASAKPNKQSGTKDRARNPNTVKTTRVAKEPATKGPAEGKLATKGPAEGEPVTKGPAEGKPATKGPAEGEPATKGPPKGKPATKGPAEGNRRQRAPPRGNRDKGPRRGGTGDKGPPRGETGDKGPRRGGTGDKGPRRGEPATKGPAEGKPATKGPAEGKPVTKDPAEGEPATKGPAEGEPATKGPAKGKPLQTNPKQSGGGRGRPPAVAPRPRKHVKQAAESSSSRGQSAAEGEEGAPNTGLRRSKRIANRK</sequence>
<feature type="compositionally biased region" description="Basic and acidic residues" evidence="2">
    <location>
        <begin position="416"/>
        <end position="442"/>
    </location>
</feature>
<protein>
    <submittedName>
        <fullName evidence="3">Uncharacterized protein</fullName>
    </submittedName>
</protein>
<evidence type="ECO:0000256" key="1">
    <source>
        <dbReference type="SAM" id="Coils"/>
    </source>
</evidence>
<gene>
    <name evidence="3" type="ORF">D4764_03G0009310</name>
</gene>
<accession>A0A5C6N9W1</accession>
<keyword evidence="4" id="KW-1185">Reference proteome</keyword>
<feature type="region of interest" description="Disordered" evidence="2">
    <location>
        <begin position="266"/>
        <end position="554"/>
    </location>
</feature>
<evidence type="ECO:0000256" key="2">
    <source>
        <dbReference type="SAM" id="MobiDB-lite"/>
    </source>
</evidence>
<name>A0A5C6N9W1_9TELE</name>
<evidence type="ECO:0000313" key="3">
    <source>
        <dbReference type="EMBL" id="TWW63923.1"/>
    </source>
</evidence>
<dbReference type="EMBL" id="RHFK02000016">
    <property type="protein sequence ID" value="TWW63923.1"/>
    <property type="molecule type" value="Genomic_DNA"/>
</dbReference>
<feature type="compositionally biased region" description="Basic residues" evidence="2">
    <location>
        <begin position="545"/>
        <end position="554"/>
    </location>
</feature>
<dbReference type="Proteomes" id="UP000324091">
    <property type="component" value="Chromosome 3"/>
</dbReference>
<proteinExistence type="predicted"/>
<dbReference type="AlphaFoldDB" id="A0A5C6N9W1"/>
<feature type="compositionally biased region" description="Low complexity" evidence="2">
    <location>
        <begin position="370"/>
        <end position="390"/>
    </location>
</feature>
<feature type="coiled-coil region" evidence="1">
    <location>
        <begin position="178"/>
        <end position="251"/>
    </location>
</feature>
<keyword evidence="1" id="KW-0175">Coiled coil</keyword>
<organism evidence="3 4">
    <name type="scientific">Takifugu flavidus</name>
    <name type="common">sansaifugu</name>
    <dbReference type="NCBI Taxonomy" id="433684"/>
    <lineage>
        <taxon>Eukaryota</taxon>
        <taxon>Metazoa</taxon>
        <taxon>Chordata</taxon>
        <taxon>Craniata</taxon>
        <taxon>Vertebrata</taxon>
        <taxon>Euteleostomi</taxon>
        <taxon>Actinopterygii</taxon>
        <taxon>Neopterygii</taxon>
        <taxon>Teleostei</taxon>
        <taxon>Neoteleostei</taxon>
        <taxon>Acanthomorphata</taxon>
        <taxon>Eupercaria</taxon>
        <taxon>Tetraodontiformes</taxon>
        <taxon>Tetradontoidea</taxon>
        <taxon>Tetraodontidae</taxon>
        <taxon>Takifugu</taxon>
    </lineage>
</organism>
<reference evidence="3 4" key="1">
    <citation type="submission" date="2019-04" db="EMBL/GenBank/DDBJ databases">
        <title>Chromosome genome assembly for Takifugu flavidus.</title>
        <authorList>
            <person name="Xiao S."/>
        </authorList>
    </citation>
    <scope>NUCLEOTIDE SEQUENCE [LARGE SCALE GENOMIC DNA]</scope>
    <source>
        <strain evidence="3">HTHZ2018</strain>
        <tissue evidence="3">Muscle</tissue>
    </source>
</reference>